<comment type="similarity">
    <text evidence="1 12 13 14">Belongs to the NDK family.</text>
</comment>
<evidence type="ECO:0000256" key="10">
    <source>
        <dbReference type="ARBA" id="ARBA00022842"/>
    </source>
</evidence>
<feature type="binding site" evidence="12 13">
    <location>
        <position position="59"/>
    </location>
    <ligand>
        <name>ATP</name>
        <dbReference type="ChEBI" id="CHEBI:30616"/>
    </ligand>
</feature>
<dbReference type="InterPro" id="IPR034907">
    <property type="entry name" value="NDK-like_dom"/>
</dbReference>
<dbReference type="EC" id="2.7.4.6" evidence="2 12"/>
<dbReference type="GO" id="GO:0005524">
    <property type="term" value="F:ATP binding"/>
    <property type="evidence" value="ECO:0007669"/>
    <property type="project" value="UniProtKB-UniRule"/>
</dbReference>
<keyword evidence="8 12" id="KW-0418">Kinase</keyword>
<dbReference type="FunFam" id="3.30.70.141:FF:000003">
    <property type="entry name" value="Nucleoside diphosphate kinase"/>
    <property type="match status" value="1"/>
</dbReference>
<evidence type="ECO:0000256" key="4">
    <source>
        <dbReference type="ARBA" id="ARBA00022553"/>
    </source>
</evidence>
<dbReference type="PANTHER" id="PTHR46161:SF3">
    <property type="entry name" value="NUCLEOSIDE DIPHOSPHATE KINASE DDB_G0292928-RELATED"/>
    <property type="match status" value="1"/>
</dbReference>
<dbReference type="SUPFAM" id="SSF54919">
    <property type="entry name" value="Nucleoside diphosphate kinase, NDK"/>
    <property type="match status" value="1"/>
</dbReference>
<dbReference type="Pfam" id="PF00334">
    <property type="entry name" value="NDK"/>
    <property type="match status" value="1"/>
</dbReference>
<dbReference type="GO" id="GO:0006241">
    <property type="term" value="P:CTP biosynthetic process"/>
    <property type="evidence" value="ECO:0007669"/>
    <property type="project" value="UniProtKB-UniRule"/>
</dbReference>
<evidence type="ECO:0000256" key="9">
    <source>
        <dbReference type="ARBA" id="ARBA00022840"/>
    </source>
</evidence>
<comment type="catalytic activity">
    <reaction evidence="12">
        <text>a ribonucleoside 5'-diphosphate + ATP = a ribonucleoside 5'-triphosphate + ADP</text>
        <dbReference type="Rhea" id="RHEA:18113"/>
        <dbReference type="ChEBI" id="CHEBI:30616"/>
        <dbReference type="ChEBI" id="CHEBI:57930"/>
        <dbReference type="ChEBI" id="CHEBI:61557"/>
        <dbReference type="ChEBI" id="CHEBI:456216"/>
        <dbReference type="EC" id="2.7.4.6"/>
    </reaction>
</comment>
<comment type="subcellular location">
    <subcellularLocation>
        <location evidence="12">Cytoplasm</location>
    </subcellularLocation>
</comment>
<dbReference type="GO" id="GO:0006183">
    <property type="term" value="P:GTP biosynthetic process"/>
    <property type="evidence" value="ECO:0007669"/>
    <property type="project" value="UniProtKB-UniRule"/>
</dbReference>
<keyword evidence="12" id="KW-0963">Cytoplasm</keyword>
<organism evidence="15 16">
    <name type="scientific">Mergibacter septicus</name>
    <dbReference type="NCBI Taxonomy" id="221402"/>
    <lineage>
        <taxon>Bacteria</taxon>
        <taxon>Pseudomonadati</taxon>
        <taxon>Pseudomonadota</taxon>
        <taxon>Gammaproteobacteria</taxon>
        <taxon>Pasteurellales</taxon>
        <taxon>Pasteurellaceae</taxon>
        <taxon>Mergibacter</taxon>
    </lineage>
</organism>
<dbReference type="EMBL" id="CP022011">
    <property type="protein sequence ID" value="QDJ15180.1"/>
    <property type="molecule type" value="Genomic_DNA"/>
</dbReference>
<dbReference type="GO" id="GO:0005737">
    <property type="term" value="C:cytoplasm"/>
    <property type="evidence" value="ECO:0007669"/>
    <property type="project" value="UniProtKB-SubCell"/>
</dbReference>
<evidence type="ECO:0000256" key="3">
    <source>
        <dbReference type="ARBA" id="ARBA00017632"/>
    </source>
</evidence>
<dbReference type="GO" id="GO:0046872">
    <property type="term" value="F:metal ion binding"/>
    <property type="evidence" value="ECO:0007669"/>
    <property type="project" value="UniProtKB-KW"/>
</dbReference>
<keyword evidence="11 12" id="KW-0546">Nucleotide metabolism</keyword>
<evidence type="ECO:0000256" key="6">
    <source>
        <dbReference type="ARBA" id="ARBA00022723"/>
    </source>
</evidence>
<proteinExistence type="inferred from homology"/>
<dbReference type="CDD" id="cd04413">
    <property type="entry name" value="NDPk_I"/>
    <property type="match status" value="1"/>
</dbReference>
<accession>A0A8E3MDS9</accession>
<dbReference type="HAMAP" id="MF_00451">
    <property type="entry name" value="NDP_kinase"/>
    <property type="match status" value="1"/>
</dbReference>
<keyword evidence="7 12" id="KW-0547">Nucleotide-binding</keyword>
<evidence type="ECO:0000256" key="1">
    <source>
        <dbReference type="ARBA" id="ARBA00008142"/>
    </source>
</evidence>
<feature type="binding site" evidence="12 13">
    <location>
        <position position="87"/>
    </location>
    <ligand>
        <name>ATP</name>
        <dbReference type="ChEBI" id="CHEBI:30616"/>
    </ligand>
</feature>
<name>A0A8E3MDS9_9PAST</name>
<evidence type="ECO:0000313" key="15">
    <source>
        <dbReference type="EMBL" id="QDJ15180.1"/>
    </source>
</evidence>
<feature type="binding site" evidence="12 13">
    <location>
        <position position="11"/>
    </location>
    <ligand>
        <name>ATP</name>
        <dbReference type="ChEBI" id="CHEBI:30616"/>
    </ligand>
</feature>
<evidence type="ECO:0000256" key="14">
    <source>
        <dbReference type="RuleBase" id="RU004011"/>
    </source>
</evidence>
<dbReference type="GO" id="GO:0004550">
    <property type="term" value="F:nucleoside diphosphate kinase activity"/>
    <property type="evidence" value="ECO:0007669"/>
    <property type="project" value="UniProtKB-UniRule"/>
</dbReference>
<evidence type="ECO:0000256" key="8">
    <source>
        <dbReference type="ARBA" id="ARBA00022777"/>
    </source>
</evidence>
<keyword evidence="9 12" id="KW-0067">ATP-binding</keyword>
<dbReference type="Gene3D" id="3.30.70.141">
    <property type="entry name" value="Nucleoside diphosphate kinase-like domain"/>
    <property type="match status" value="1"/>
</dbReference>
<feature type="active site" description="Pros-phosphohistidine intermediate" evidence="12 13">
    <location>
        <position position="117"/>
    </location>
</feature>
<sequence>MALERTLSILKPDIVQRQLIGTILARFETAKFRIVGLKMVHLTQEQAEGFYAEHQDKPFFPQLVEFMTSSPVVVVVLERENAILAYRELIGKTDPTEAAVGTIRHDYALNGRQNSVHGSDSQASAEREIAYFFSQNELF</sequence>
<dbReference type="SMART" id="SM00562">
    <property type="entry name" value="NDK"/>
    <property type="match status" value="1"/>
</dbReference>
<dbReference type="PRINTS" id="PR01243">
    <property type="entry name" value="NUCDPKINASE"/>
</dbReference>
<dbReference type="Proteomes" id="UP000955338">
    <property type="component" value="Chromosome"/>
</dbReference>
<dbReference type="InterPro" id="IPR001564">
    <property type="entry name" value="Nucleoside_diP_kinase"/>
</dbReference>
<keyword evidence="16" id="KW-1185">Reference proteome</keyword>
<keyword evidence="10 12" id="KW-0460">Magnesium</keyword>
<dbReference type="AlphaFoldDB" id="A0A8E3MDS9"/>
<evidence type="ECO:0000256" key="13">
    <source>
        <dbReference type="PROSITE-ProRule" id="PRU00706"/>
    </source>
</evidence>
<feature type="binding site" evidence="12 13">
    <location>
        <position position="114"/>
    </location>
    <ligand>
        <name>ATP</name>
        <dbReference type="ChEBI" id="CHEBI:30616"/>
    </ligand>
</feature>
<protein>
    <recommendedName>
        <fullName evidence="3 12">Nucleoside diphosphate kinase</fullName>
        <shortName evidence="12">NDK</shortName>
        <shortName evidence="12">NDP kinase</shortName>
        <ecNumber evidence="2 12">2.7.4.6</ecNumber>
    </recommendedName>
    <alternativeName>
        <fullName evidence="12">Nucleoside-2-P kinase</fullName>
    </alternativeName>
</protein>
<dbReference type="PROSITE" id="PS51374">
    <property type="entry name" value="NDPK_LIKE"/>
    <property type="match status" value="1"/>
</dbReference>
<keyword evidence="4 12" id="KW-0597">Phosphoprotein</keyword>
<comment type="subunit">
    <text evidence="12">Homotetramer.</text>
</comment>
<dbReference type="PANTHER" id="PTHR46161">
    <property type="entry name" value="NUCLEOSIDE DIPHOSPHATE KINASE"/>
    <property type="match status" value="1"/>
</dbReference>
<gene>
    <name evidence="12" type="primary">ndk</name>
    <name evidence="15" type="ORF">CEP48_06930</name>
</gene>
<keyword evidence="6 12" id="KW-0479">Metal-binding</keyword>
<feature type="binding site" evidence="12 13">
    <location>
        <position position="104"/>
    </location>
    <ligand>
        <name>ATP</name>
        <dbReference type="ChEBI" id="CHEBI:30616"/>
    </ligand>
</feature>
<dbReference type="RefSeq" id="WP_261920301.1">
    <property type="nucleotide sequence ID" value="NZ_CP022010.1"/>
</dbReference>
<keyword evidence="5 12" id="KW-0808">Transferase</keyword>
<evidence type="ECO:0000256" key="7">
    <source>
        <dbReference type="ARBA" id="ARBA00022741"/>
    </source>
</evidence>
<evidence type="ECO:0000256" key="2">
    <source>
        <dbReference type="ARBA" id="ARBA00012966"/>
    </source>
</evidence>
<dbReference type="NCBIfam" id="NF001908">
    <property type="entry name" value="PRK00668.1"/>
    <property type="match status" value="1"/>
</dbReference>
<evidence type="ECO:0000256" key="11">
    <source>
        <dbReference type="ARBA" id="ARBA00023080"/>
    </source>
</evidence>
<comment type="catalytic activity">
    <reaction evidence="12">
        <text>a 2'-deoxyribonucleoside 5'-diphosphate + ATP = a 2'-deoxyribonucleoside 5'-triphosphate + ADP</text>
        <dbReference type="Rhea" id="RHEA:44640"/>
        <dbReference type="ChEBI" id="CHEBI:30616"/>
        <dbReference type="ChEBI" id="CHEBI:61560"/>
        <dbReference type="ChEBI" id="CHEBI:73316"/>
        <dbReference type="ChEBI" id="CHEBI:456216"/>
        <dbReference type="EC" id="2.7.4.6"/>
    </reaction>
</comment>
<evidence type="ECO:0000256" key="5">
    <source>
        <dbReference type="ARBA" id="ARBA00022679"/>
    </source>
</evidence>
<comment type="cofactor">
    <cofactor evidence="12">
        <name>Mg(2+)</name>
        <dbReference type="ChEBI" id="CHEBI:18420"/>
    </cofactor>
</comment>
<comment type="function">
    <text evidence="12">Major role in the synthesis of nucleoside triphosphates other than ATP. The ATP gamma phosphate is transferred to the NDP beta phosphate via a ping-pong mechanism, using a phosphorylated active-site intermediate.</text>
</comment>
<dbReference type="GO" id="GO:0006228">
    <property type="term" value="P:UTP biosynthetic process"/>
    <property type="evidence" value="ECO:0007669"/>
    <property type="project" value="UniProtKB-UniRule"/>
</dbReference>
<reference evidence="15" key="1">
    <citation type="submission" date="2017-06" db="EMBL/GenBank/DDBJ databases">
        <title>Genome sequencing of pathogenic and non-pathogenic strains within Bisgaard taxon 40.</title>
        <authorList>
            <person name="Ladner J.T."/>
            <person name="Lovett S.P."/>
            <person name="Koroleva G."/>
            <person name="Lorch J.M."/>
        </authorList>
    </citation>
    <scope>NUCLEOTIDE SEQUENCE</scope>
    <source>
        <strain evidence="15">27576-1-I1</strain>
    </source>
</reference>
<dbReference type="InterPro" id="IPR036850">
    <property type="entry name" value="NDK-like_dom_sf"/>
</dbReference>
<evidence type="ECO:0000256" key="12">
    <source>
        <dbReference type="HAMAP-Rule" id="MF_00451"/>
    </source>
</evidence>
<feature type="binding site" evidence="12 13">
    <location>
        <position position="93"/>
    </location>
    <ligand>
        <name>ATP</name>
        <dbReference type="ChEBI" id="CHEBI:30616"/>
    </ligand>
</feature>
<evidence type="ECO:0000313" key="16">
    <source>
        <dbReference type="Proteomes" id="UP000955338"/>
    </source>
</evidence>